<dbReference type="EMBL" id="AWUE01020667">
    <property type="protein sequence ID" value="OMO67137.1"/>
    <property type="molecule type" value="Genomic_DNA"/>
</dbReference>
<name>A0A1R3H9Z2_9ROSI</name>
<dbReference type="Pfam" id="PF13975">
    <property type="entry name" value="gag-asp_proteas"/>
    <property type="match status" value="1"/>
</dbReference>
<dbReference type="InterPro" id="IPR021109">
    <property type="entry name" value="Peptidase_aspartic_dom_sf"/>
</dbReference>
<sequence length="188" mass="20762">METDPYLPPLSSLPLPPPPQNYSTPDMEDFQVSFHALHGHSPHRCLKLITRIAGHSFTVLVDSGSTHNLIQPRVAQFLNLVLQTPPPLTASVGNGVTLQCTGHISDLTMDLQQHLFTLDLFVLDIHGAEVVFSNINILMDFSGLSMTFLHDGELVTLSGIGPPQPTYLLWPRQPKMQKSISFPPLHQS</sequence>
<protein>
    <submittedName>
        <fullName evidence="2">Aspartic peptidase</fullName>
    </submittedName>
</protein>
<feature type="region of interest" description="Disordered" evidence="1">
    <location>
        <begin position="1"/>
        <end position="24"/>
    </location>
</feature>
<organism evidence="2 3">
    <name type="scientific">Corchorus olitorius</name>
    <dbReference type="NCBI Taxonomy" id="93759"/>
    <lineage>
        <taxon>Eukaryota</taxon>
        <taxon>Viridiplantae</taxon>
        <taxon>Streptophyta</taxon>
        <taxon>Embryophyta</taxon>
        <taxon>Tracheophyta</taxon>
        <taxon>Spermatophyta</taxon>
        <taxon>Magnoliopsida</taxon>
        <taxon>eudicotyledons</taxon>
        <taxon>Gunneridae</taxon>
        <taxon>Pentapetalae</taxon>
        <taxon>rosids</taxon>
        <taxon>malvids</taxon>
        <taxon>Malvales</taxon>
        <taxon>Malvaceae</taxon>
        <taxon>Grewioideae</taxon>
        <taxon>Apeibeae</taxon>
        <taxon>Corchorus</taxon>
    </lineage>
</organism>
<dbReference type="CDD" id="cd00303">
    <property type="entry name" value="retropepsin_like"/>
    <property type="match status" value="1"/>
</dbReference>
<comment type="caution">
    <text evidence="2">The sequence shown here is derived from an EMBL/GenBank/DDBJ whole genome shotgun (WGS) entry which is preliminary data.</text>
</comment>
<evidence type="ECO:0000313" key="2">
    <source>
        <dbReference type="EMBL" id="OMO67137.1"/>
    </source>
</evidence>
<evidence type="ECO:0000256" key="1">
    <source>
        <dbReference type="SAM" id="MobiDB-lite"/>
    </source>
</evidence>
<gene>
    <name evidence="2" type="ORF">COLO4_30219</name>
</gene>
<dbReference type="SUPFAM" id="SSF50630">
    <property type="entry name" value="Acid proteases"/>
    <property type="match status" value="1"/>
</dbReference>
<dbReference type="GO" id="GO:0006508">
    <property type="term" value="P:proteolysis"/>
    <property type="evidence" value="ECO:0007669"/>
    <property type="project" value="InterPro"/>
</dbReference>
<dbReference type="InterPro" id="IPR001969">
    <property type="entry name" value="Aspartic_peptidase_AS"/>
</dbReference>
<proteinExistence type="predicted"/>
<evidence type="ECO:0000313" key="3">
    <source>
        <dbReference type="Proteomes" id="UP000187203"/>
    </source>
</evidence>
<dbReference type="GO" id="GO:0004190">
    <property type="term" value="F:aspartic-type endopeptidase activity"/>
    <property type="evidence" value="ECO:0007669"/>
    <property type="project" value="InterPro"/>
</dbReference>
<accession>A0A1R3H9Z2</accession>
<dbReference type="Gene3D" id="2.40.70.10">
    <property type="entry name" value="Acid Proteases"/>
    <property type="match status" value="1"/>
</dbReference>
<dbReference type="OrthoDB" id="1306062at2759"/>
<reference evidence="3" key="1">
    <citation type="submission" date="2013-09" db="EMBL/GenBank/DDBJ databases">
        <title>Corchorus olitorius genome sequencing.</title>
        <authorList>
            <person name="Alam M."/>
            <person name="Haque M.S."/>
            <person name="Islam M.S."/>
            <person name="Emdad E.M."/>
            <person name="Islam M.M."/>
            <person name="Ahmed B."/>
            <person name="Halim A."/>
            <person name="Hossen Q.M.M."/>
            <person name="Hossain M.Z."/>
            <person name="Ahmed R."/>
            <person name="Khan M.M."/>
            <person name="Islam R."/>
            <person name="Rashid M.M."/>
            <person name="Khan S.A."/>
            <person name="Rahman M.S."/>
            <person name="Alam M."/>
            <person name="Yahiya A.S."/>
            <person name="Khan M.S."/>
            <person name="Azam M.S."/>
            <person name="Haque T."/>
            <person name="Lashkar M.Z.H."/>
            <person name="Akhand A.I."/>
            <person name="Morshed G."/>
            <person name="Roy S."/>
            <person name="Uddin K.S."/>
            <person name="Rabeya T."/>
            <person name="Hossain A.S."/>
            <person name="Chowdhury A."/>
            <person name="Snigdha A.R."/>
            <person name="Mortoza M.S."/>
            <person name="Matin S.A."/>
            <person name="Hoque S.M.E."/>
            <person name="Islam M.K."/>
            <person name="Roy D.K."/>
            <person name="Haider R."/>
            <person name="Moosa M.M."/>
            <person name="Elias S.M."/>
            <person name="Hasan A.M."/>
            <person name="Jahan S."/>
            <person name="Shafiuddin M."/>
            <person name="Mahmood N."/>
            <person name="Shommy N.S."/>
        </authorList>
    </citation>
    <scope>NUCLEOTIDE SEQUENCE [LARGE SCALE GENOMIC DNA]</scope>
    <source>
        <strain evidence="3">cv. O-4</strain>
    </source>
</reference>
<dbReference type="AlphaFoldDB" id="A0A1R3H9Z2"/>
<dbReference type="Proteomes" id="UP000187203">
    <property type="component" value="Unassembled WGS sequence"/>
</dbReference>
<keyword evidence="3" id="KW-1185">Reference proteome</keyword>
<dbReference type="PROSITE" id="PS00141">
    <property type="entry name" value="ASP_PROTEASE"/>
    <property type="match status" value="1"/>
</dbReference>